<dbReference type="Proteomes" id="UP000641954">
    <property type="component" value="Unassembled WGS sequence"/>
</dbReference>
<dbReference type="Gene3D" id="2.40.40.10">
    <property type="entry name" value="RlpA-like domain"/>
    <property type="match status" value="1"/>
</dbReference>
<evidence type="ECO:0000256" key="1">
    <source>
        <dbReference type="ARBA" id="ARBA00023239"/>
    </source>
</evidence>
<gene>
    <name evidence="3" type="primary">rlpA</name>
    <name evidence="6" type="ORF">H6G72_13350</name>
</gene>
<sequence length="343" mass="38012">MSSDLQLHEGLIKPLLQSFLSKKSSKSQVCQRPDPIKTKTQFSSFLPIWLTDTQAANSGQLISHNRDSDNPTQTMLQWMDEILPIPGTTPAKATATATLVQVVRSYPTSPNYQFMDSLDSFYEIWVGGCLVGKLPDPISAHVLGLQLQQLLQDPNFDPQQIEATIVHNQPAIQVGSEVLLIVSETLAEQLNDRPKQLALNWINNLRQALAAPPLTLANSQSQMYGLQESKEILTGLASWYGPYFHGRLTANGETYNQYDLTAAHPSLPFDTYLKVTNLDNGKSVIVRINDRGPYIPPRTLDLSLGAAQELGSEHTGVIPYKAVIMKPAIAQRDQKARQEVTRL</sequence>
<evidence type="ECO:0000256" key="3">
    <source>
        <dbReference type="HAMAP-Rule" id="MF_02071"/>
    </source>
</evidence>
<dbReference type="EMBL" id="JACJSK010000016">
    <property type="protein sequence ID" value="MBD2544805.1"/>
    <property type="molecule type" value="Genomic_DNA"/>
</dbReference>
<dbReference type="NCBIfam" id="TIGR00413">
    <property type="entry name" value="rlpA"/>
    <property type="match status" value="1"/>
</dbReference>
<evidence type="ECO:0000256" key="2">
    <source>
        <dbReference type="ARBA" id="ARBA00023316"/>
    </source>
</evidence>
<protein>
    <recommendedName>
        <fullName evidence="3">Probable endolytic peptidoglycan transglycosylase RlpA</fullName>
        <ecNumber evidence="3">4.2.2.-</ecNumber>
    </recommendedName>
</protein>
<dbReference type="InterPro" id="IPR009009">
    <property type="entry name" value="RlpA-like_DPBB"/>
</dbReference>
<reference evidence="6 7" key="1">
    <citation type="journal article" date="2020" name="ISME J.">
        <title>Comparative genomics reveals insights into cyanobacterial evolution and habitat adaptation.</title>
        <authorList>
            <person name="Chen M.Y."/>
            <person name="Teng W.K."/>
            <person name="Zhao L."/>
            <person name="Hu C.X."/>
            <person name="Zhou Y.K."/>
            <person name="Han B.P."/>
            <person name="Song L.R."/>
            <person name="Shu W.S."/>
        </authorList>
    </citation>
    <scope>NUCLEOTIDE SEQUENCE [LARGE SCALE GENOMIC DNA]</scope>
    <source>
        <strain evidence="6 7">FACHB-1370</strain>
    </source>
</reference>
<dbReference type="InterPro" id="IPR034718">
    <property type="entry name" value="RlpA"/>
</dbReference>
<name>A0ABR8EE90_9CYAN</name>
<proteinExistence type="inferred from homology"/>
<dbReference type="InterPro" id="IPR036908">
    <property type="entry name" value="RlpA-like_sf"/>
</dbReference>
<evidence type="ECO:0000256" key="4">
    <source>
        <dbReference type="RuleBase" id="RU003495"/>
    </source>
</evidence>
<dbReference type="Pfam" id="PF03330">
    <property type="entry name" value="DPBB_1"/>
    <property type="match status" value="1"/>
</dbReference>
<evidence type="ECO:0000313" key="7">
    <source>
        <dbReference type="Proteomes" id="UP000641954"/>
    </source>
</evidence>
<accession>A0ABR8EE90</accession>
<keyword evidence="1 3" id="KW-0456">Lyase</keyword>
<keyword evidence="7" id="KW-1185">Reference proteome</keyword>
<dbReference type="HAMAP" id="MF_02071">
    <property type="entry name" value="RlpA"/>
    <property type="match status" value="1"/>
</dbReference>
<dbReference type="EC" id="4.2.2.-" evidence="3"/>
<keyword evidence="2 3" id="KW-0961">Cell wall biogenesis/degradation</keyword>
<organism evidence="6 7">
    <name type="scientific">Planktothricoides raciborskii FACHB-1370</name>
    <dbReference type="NCBI Taxonomy" id="2949576"/>
    <lineage>
        <taxon>Bacteria</taxon>
        <taxon>Bacillati</taxon>
        <taxon>Cyanobacteriota</taxon>
        <taxon>Cyanophyceae</taxon>
        <taxon>Oscillatoriophycideae</taxon>
        <taxon>Oscillatoriales</taxon>
        <taxon>Oscillatoriaceae</taxon>
        <taxon>Planktothricoides</taxon>
    </lineage>
</organism>
<dbReference type="SUPFAM" id="SSF50685">
    <property type="entry name" value="Barwin-like endoglucanases"/>
    <property type="match status" value="1"/>
</dbReference>
<dbReference type="PANTHER" id="PTHR34183:SF1">
    <property type="entry name" value="ENDOLYTIC PEPTIDOGLYCAN TRANSGLYCOSYLASE RLPA"/>
    <property type="match status" value="1"/>
</dbReference>
<comment type="caution">
    <text evidence="6">The sequence shown here is derived from an EMBL/GenBank/DDBJ whole genome shotgun (WGS) entry which is preliminary data.</text>
</comment>
<comment type="function">
    <text evidence="3">Lytic transglycosylase with a strong preference for naked glycan strands that lack stem peptides.</text>
</comment>
<dbReference type="CDD" id="cd22268">
    <property type="entry name" value="DPBB_RlpA-like"/>
    <property type="match status" value="1"/>
</dbReference>
<evidence type="ECO:0000313" key="6">
    <source>
        <dbReference type="EMBL" id="MBD2544805.1"/>
    </source>
</evidence>
<evidence type="ECO:0000259" key="5">
    <source>
        <dbReference type="Pfam" id="PF03330"/>
    </source>
</evidence>
<dbReference type="PANTHER" id="PTHR34183">
    <property type="entry name" value="ENDOLYTIC PEPTIDOGLYCAN TRANSGLYCOSYLASE RLPA"/>
    <property type="match status" value="1"/>
</dbReference>
<feature type="domain" description="RlpA-like protein double-psi beta-barrel" evidence="5">
    <location>
        <begin position="234"/>
        <end position="319"/>
    </location>
</feature>
<comment type="similarity">
    <text evidence="3 4">Belongs to the RlpA family.</text>
</comment>
<dbReference type="InterPro" id="IPR012997">
    <property type="entry name" value="RplA"/>
</dbReference>